<proteinExistence type="predicted"/>
<dbReference type="AlphaFoldDB" id="A0A4P9ZKK8"/>
<gene>
    <name evidence="1" type="ORF">BJ085DRAFT_10464</name>
</gene>
<evidence type="ECO:0000313" key="1">
    <source>
        <dbReference type="EMBL" id="RKP33794.1"/>
    </source>
</evidence>
<feature type="non-terminal residue" evidence="1">
    <location>
        <position position="1"/>
    </location>
</feature>
<sequence length="64" mass="7626">TMEGTTVDVEMQRAPQQFFLHRMEYYASRLLVTSQGYSGKKEKRPNVEQKKVPWTYELQPVYII</sequence>
<reference evidence="2" key="1">
    <citation type="journal article" date="2018" name="Nat. Microbiol.">
        <title>Leveraging single-cell genomics to expand the fungal tree of life.</title>
        <authorList>
            <person name="Ahrendt S.R."/>
            <person name="Quandt C.A."/>
            <person name="Ciobanu D."/>
            <person name="Clum A."/>
            <person name="Salamov A."/>
            <person name="Andreopoulos B."/>
            <person name="Cheng J.F."/>
            <person name="Woyke T."/>
            <person name="Pelin A."/>
            <person name="Henrissat B."/>
            <person name="Reynolds N.K."/>
            <person name="Benny G.L."/>
            <person name="Smith M.E."/>
            <person name="James T.Y."/>
            <person name="Grigoriev I.V."/>
        </authorList>
    </citation>
    <scope>NUCLEOTIDE SEQUENCE [LARGE SCALE GENOMIC DNA]</scope>
    <source>
        <strain evidence="2">RSA 468</strain>
    </source>
</reference>
<organism evidence="1 2">
    <name type="scientific">Dimargaris cristalligena</name>
    <dbReference type="NCBI Taxonomy" id="215637"/>
    <lineage>
        <taxon>Eukaryota</taxon>
        <taxon>Fungi</taxon>
        <taxon>Fungi incertae sedis</taxon>
        <taxon>Zoopagomycota</taxon>
        <taxon>Kickxellomycotina</taxon>
        <taxon>Dimargaritomycetes</taxon>
        <taxon>Dimargaritales</taxon>
        <taxon>Dimargaritaceae</taxon>
        <taxon>Dimargaris</taxon>
    </lineage>
</organism>
<evidence type="ECO:0000313" key="2">
    <source>
        <dbReference type="Proteomes" id="UP000268162"/>
    </source>
</evidence>
<accession>A0A4P9ZKK8</accession>
<keyword evidence="2" id="KW-1185">Reference proteome</keyword>
<feature type="non-terminal residue" evidence="1">
    <location>
        <position position="64"/>
    </location>
</feature>
<dbReference type="EMBL" id="ML003556">
    <property type="protein sequence ID" value="RKP33794.1"/>
    <property type="molecule type" value="Genomic_DNA"/>
</dbReference>
<name>A0A4P9ZKK8_9FUNG</name>
<protein>
    <submittedName>
        <fullName evidence="1">Uncharacterized protein</fullName>
    </submittedName>
</protein>
<dbReference type="Proteomes" id="UP000268162">
    <property type="component" value="Unassembled WGS sequence"/>
</dbReference>